<dbReference type="EMBL" id="VDDC01000023">
    <property type="protein sequence ID" value="TNH38821.1"/>
    <property type="molecule type" value="Genomic_DNA"/>
</dbReference>
<sequence length="68" mass="7485">MTLTRMPDKNPVVIQFEAGTEFNIDNGPEGATILALYQRGSQQIIHVCETREQIISARLAALSGISRL</sequence>
<proteinExistence type="predicted"/>
<accession>A0A5C4R4Z3</accession>
<keyword evidence="2" id="KW-1185">Reference proteome</keyword>
<gene>
    <name evidence="1" type="ORF">FHD67_13195</name>
</gene>
<evidence type="ECO:0000313" key="1">
    <source>
        <dbReference type="EMBL" id="TNH38821.1"/>
    </source>
</evidence>
<dbReference type="AlphaFoldDB" id="A0A5C4R4Z3"/>
<evidence type="ECO:0000313" key="2">
    <source>
        <dbReference type="Proteomes" id="UP000304880"/>
    </source>
</evidence>
<dbReference type="RefSeq" id="WP_176695125.1">
    <property type="nucleotide sequence ID" value="NZ_VDDC01000023.1"/>
</dbReference>
<organism evidence="1 2">
    <name type="scientific">Paracoccus haeundaensis</name>
    <dbReference type="NCBI Taxonomy" id="225362"/>
    <lineage>
        <taxon>Bacteria</taxon>
        <taxon>Pseudomonadati</taxon>
        <taxon>Pseudomonadota</taxon>
        <taxon>Alphaproteobacteria</taxon>
        <taxon>Rhodobacterales</taxon>
        <taxon>Paracoccaceae</taxon>
        <taxon>Paracoccus</taxon>
    </lineage>
</organism>
<dbReference type="Proteomes" id="UP000304880">
    <property type="component" value="Unassembled WGS sequence"/>
</dbReference>
<comment type="caution">
    <text evidence="1">The sequence shown here is derived from an EMBL/GenBank/DDBJ whole genome shotgun (WGS) entry which is preliminary data.</text>
</comment>
<protein>
    <submittedName>
        <fullName evidence="1">Uncharacterized protein</fullName>
    </submittedName>
</protein>
<name>A0A5C4R4Z3_9RHOB</name>
<reference evidence="1 2" key="1">
    <citation type="submission" date="2019-06" db="EMBL/GenBank/DDBJ databases">
        <authorList>
            <person name="Li J."/>
        </authorList>
    </citation>
    <scope>NUCLEOTIDE SEQUENCE [LARGE SCALE GENOMIC DNA]</scope>
    <source>
        <strain evidence="1 2">CGMCC 1.8012</strain>
    </source>
</reference>